<keyword evidence="2" id="KW-1185">Reference proteome</keyword>
<evidence type="ECO:0000313" key="1">
    <source>
        <dbReference type="EMBL" id="TRD13318.1"/>
    </source>
</evidence>
<dbReference type="OrthoDB" id="7851400at2"/>
<sequence>MRRLRPLRPPLRAVTVLLLVLLPGVAIGQEWGSEGRFELKGKSAPIGVKWSADPFETRWRQTRNFELGTPGKKPPKTAGFRLPSGSRLDQLGALIQLAESPRGGYDAVHGSAKRRPPGPPSRLTLAQIYAWIQATPGQHHAIGKYQIIPSTLRGLQLKLGVPDGARFSPQLQDQFASVLYVEAGYNSFIQGRLPLASFMDNLAKIWAGLPTRTGRSHYHGHAGNRATISRAFFDQQMRQIFGA</sequence>
<gene>
    <name evidence="1" type="ORF">FEV53_20415</name>
</gene>
<dbReference type="AlphaFoldDB" id="A0A547PGQ4"/>
<dbReference type="EMBL" id="VFSV01000150">
    <property type="protein sequence ID" value="TRD13318.1"/>
    <property type="molecule type" value="Genomic_DNA"/>
</dbReference>
<comment type="caution">
    <text evidence="1">The sequence shown here is derived from an EMBL/GenBank/DDBJ whole genome shotgun (WGS) entry which is preliminary data.</text>
</comment>
<evidence type="ECO:0000313" key="2">
    <source>
        <dbReference type="Proteomes" id="UP000318590"/>
    </source>
</evidence>
<proteinExistence type="predicted"/>
<dbReference type="SUPFAM" id="SSF53955">
    <property type="entry name" value="Lysozyme-like"/>
    <property type="match status" value="1"/>
</dbReference>
<protein>
    <recommendedName>
        <fullName evidence="3">Glycoside hydrolase family 104 protein</fullName>
    </recommendedName>
</protein>
<name>A0A547PGQ4_9RHOB</name>
<organism evidence="1 2">
    <name type="scientific">Palleronia caenipelagi</name>
    <dbReference type="NCBI Taxonomy" id="2489174"/>
    <lineage>
        <taxon>Bacteria</taxon>
        <taxon>Pseudomonadati</taxon>
        <taxon>Pseudomonadota</taxon>
        <taxon>Alphaproteobacteria</taxon>
        <taxon>Rhodobacterales</taxon>
        <taxon>Roseobacteraceae</taxon>
        <taxon>Palleronia</taxon>
    </lineage>
</organism>
<dbReference type="Proteomes" id="UP000318590">
    <property type="component" value="Unassembled WGS sequence"/>
</dbReference>
<evidence type="ECO:0008006" key="3">
    <source>
        <dbReference type="Google" id="ProtNLM"/>
    </source>
</evidence>
<dbReference type="Gene3D" id="1.10.530.10">
    <property type="match status" value="1"/>
</dbReference>
<accession>A0A547PGQ4</accession>
<dbReference type="InterPro" id="IPR023346">
    <property type="entry name" value="Lysozyme-like_dom_sf"/>
</dbReference>
<reference evidence="1 2" key="1">
    <citation type="submission" date="2019-06" db="EMBL/GenBank/DDBJ databases">
        <title>Paenimaribius caenipelagi gen. nov., sp. nov., isolated from a tidal flat.</title>
        <authorList>
            <person name="Yoon J.-H."/>
        </authorList>
    </citation>
    <scope>NUCLEOTIDE SEQUENCE [LARGE SCALE GENOMIC DNA]</scope>
    <source>
        <strain evidence="1 2">JBTF-M29</strain>
    </source>
</reference>